<dbReference type="InterPro" id="IPR005662">
    <property type="entry name" value="GTPase_Era-like"/>
</dbReference>
<comment type="subunit">
    <text evidence="6">Monomer.</text>
</comment>
<dbReference type="InterPro" id="IPR015946">
    <property type="entry name" value="KH_dom-like_a/b"/>
</dbReference>
<comment type="function">
    <text evidence="6">An essential GTPase that binds both GDP and GTP, with rapid nucleotide exchange. Plays a role in 16S rRNA processing and 30S ribosomal subunit biogenesis and possibly also in cell cycle regulation and energy metabolism.</text>
</comment>
<feature type="region of interest" description="G1" evidence="7">
    <location>
        <begin position="15"/>
        <end position="22"/>
    </location>
</feature>
<dbReference type="PROSITE" id="PS50823">
    <property type="entry name" value="KH_TYPE_2"/>
    <property type="match status" value="1"/>
</dbReference>
<protein>
    <recommendedName>
        <fullName evidence="2 6">GTPase Era</fullName>
    </recommendedName>
</protein>
<keyword evidence="12" id="KW-1185">Reference proteome</keyword>
<sequence length="296" mass="32891">MKNNSFKSGFVSIVGRPNVGKSTLLNRILGEKIVAVSDKPQTTRTAIRGILSDDSSQIVFVDTPGIHTAKSRINQAMVDAAYNAISGIDLLVLVIDATAKPDDDFVRKITTKAACPVFLVLNKIDLVEPKERLLEIIAAFAGLYEFSEIIPLSAQSGSNVEHLVDLVRQRLPLGIQYFPEDILTDQPEKVICAELIREKVFRLTNEEVPYGTAVVVEAFKERDNGVIAISAMILVEREGQKGIIIGKKGAMLKKIGEQARKDIERLLGTRIFLELYVKVQERWTERTAVLRELGYE</sequence>
<keyword evidence="6" id="KW-0690">Ribosome biogenesis</keyword>
<evidence type="ECO:0000313" key="11">
    <source>
        <dbReference type="EMBL" id="MBT1071654.1"/>
    </source>
</evidence>
<dbReference type="InterPro" id="IPR027417">
    <property type="entry name" value="P-loop_NTPase"/>
</dbReference>
<evidence type="ECO:0000313" key="12">
    <source>
        <dbReference type="Proteomes" id="UP000784128"/>
    </source>
</evidence>
<dbReference type="NCBIfam" id="NF000908">
    <property type="entry name" value="PRK00089.1"/>
    <property type="match status" value="1"/>
</dbReference>
<feature type="domain" description="KH type-2" evidence="9">
    <location>
        <begin position="204"/>
        <end position="281"/>
    </location>
</feature>
<evidence type="ECO:0000256" key="6">
    <source>
        <dbReference type="HAMAP-Rule" id="MF_00367"/>
    </source>
</evidence>
<dbReference type="SUPFAM" id="SSF54814">
    <property type="entry name" value="Prokaryotic type KH domain (KH-domain type II)"/>
    <property type="match status" value="1"/>
</dbReference>
<dbReference type="Pfam" id="PF01926">
    <property type="entry name" value="MMR_HSR1"/>
    <property type="match status" value="1"/>
</dbReference>
<feature type="region of interest" description="G3" evidence="7">
    <location>
        <begin position="62"/>
        <end position="65"/>
    </location>
</feature>
<keyword evidence="4 6" id="KW-0694">RNA-binding</keyword>
<dbReference type="PROSITE" id="PS51713">
    <property type="entry name" value="G_ERA"/>
    <property type="match status" value="1"/>
</dbReference>
<keyword evidence="6" id="KW-0472">Membrane</keyword>
<dbReference type="PANTHER" id="PTHR42698:SF1">
    <property type="entry name" value="GTPASE ERA, MITOCHONDRIAL"/>
    <property type="match status" value="1"/>
</dbReference>
<feature type="region of interest" description="G2" evidence="7">
    <location>
        <begin position="41"/>
        <end position="45"/>
    </location>
</feature>
<evidence type="ECO:0000256" key="2">
    <source>
        <dbReference type="ARBA" id="ARBA00020484"/>
    </source>
</evidence>
<keyword evidence="6" id="KW-0699">rRNA-binding</keyword>
<keyword evidence="3 6" id="KW-0547">Nucleotide-binding</keyword>
<evidence type="ECO:0000256" key="3">
    <source>
        <dbReference type="ARBA" id="ARBA00022741"/>
    </source>
</evidence>
<reference evidence="11 12" key="1">
    <citation type="submission" date="2021-05" db="EMBL/GenBank/DDBJ databases">
        <title>The draft genome of Geobacter chapellei DSM 13688.</title>
        <authorList>
            <person name="Xu Z."/>
            <person name="Masuda Y."/>
            <person name="Itoh H."/>
            <person name="Senoo K."/>
        </authorList>
    </citation>
    <scope>NUCLEOTIDE SEQUENCE [LARGE SCALE GENOMIC DNA]</scope>
    <source>
        <strain evidence="11 12">DSM 13688</strain>
    </source>
</reference>
<evidence type="ECO:0000256" key="4">
    <source>
        <dbReference type="ARBA" id="ARBA00022884"/>
    </source>
</evidence>
<feature type="binding site" evidence="6">
    <location>
        <begin position="122"/>
        <end position="125"/>
    </location>
    <ligand>
        <name>GTP</name>
        <dbReference type="ChEBI" id="CHEBI:37565"/>
    </ligand>
</feature>
<feature type="domain" description="Era-type G" evidence="10">
    <location>
        <begin position="7"/>
        <end position="180"/>
    </location>
</feature>
<dbReference type="EMBL" id="JAHDYS010000006">
    <property type="protein sequence ID" value="MBT1071654.1"/>
    <property type="molecule type" value="Genomic_DNA"/>
</dbReference>
<dbReference type="Gene3D" id="3.30.300.20">
    <property type="match status" value="1"/>
</dbReference>
<proteinExistence type="inferred from homology"/>
<evidence type="ECO:0000256" key="1">
    <source>
        <dbReference type="ARBA" id="ARBA00007921"/>
    </source>
</evidence>
<dbReference type="InterPro" id="IPR006073">
    <property type="entry name" value="GTP-bd"/>
</dbReference>
<evidence type="ECO:0000256" key="5">
    <source>
        <dbReference type="ARBA" id="ARBA00023134"/>
    </source>
</evidence>
<comment type="subcellular location">
    <subcellularLocation>
        <location evidence="6">Cytoplasm</location>
    </subcellularLocation>
    <subcellularLocation>
        <location evidence="6">Cell membrane</location>
        <topology evidence="6">Peripheral membrane protein</topology>
    </subcellularLocation>
</comment>
<feature type="binding site" evidence="6">
    <location>
        <begin position="62"/>
        <end position="66"/>
    </location>
    <ligand>
        <name>GTP</name>
        <dbReference type="ChEBI" id="CHEBI:37565"/>
    </ligand>
</feature>
<evidence type="ECO:0000259" key="9">
    <source>
        <dbReference type="PROSITE" id="PS50823"/>
    </source>
</evidence>
<dbReference type="NCBIfam" id="TIGR00231">
    <property type="entry name" value="small_GTP"/>
    <property type="match status" value="1"/>
</dbReference>
<dbReference type="SUPFAM" id="SSF52540">
    <property type="entry name" value="P-loop containing nucleoside triphosphate hydrolases"/>
    <property type="match status" value="1"/>
</dbReference>
<dbReference type="PRINTS" id="PR00326">
    <property type="entry name" value="GTP1OBG"/>
</dbReference>
<feature type="region of interest" description="G4" evidence="7">
    <location>
        <begin position="122"/>
        <end position="125"/>
    </location>
</feature>
<organism evidence="11 12">
    <name type="scientific">Pelotalea chapellei</name>
    <dbReference type="NCBI Taxonomy" id="44671"/>
    <lineage>
        <taxon>Bacteria</taxon>
        <taxon>Pseudomonadati</taxon>
        <taxon>Thermodesulfobacteriota</taxon>
        <taxon>Desulfuromonadia</taxon>
        <taxon>Geobacterales</taxon>
        <taxon>Geobacteraceae</taxon>
        <taxon>Pelotalea</taxon>
    </lineage>
</organism>
<dbReference type="Pfam" id="PF07650">
    <property type="entry name" value="KH_2"/>
    <property type="match status" value="1"/>
</dbReference>
<comment type="caution">
    <text evidence="11">The sequence shown here is derived from an EMBL/GenBank/DDBJ whole genome shotgun (WGS) entry which is preliminary data.</text>
</comment>
<feature type="region of interest" description="G5" evidence="7">
    <location>
        <begin position="152"/>
        <end position="154"/>
    </location>
</feature>
<evidence type="ECO:0000259" key="10">
    <source>
        <dbReference type="PROSITE" id="PS51713"/>
    </source>
</evidence>
<dbReference type="InterPro" id="IPR009019">
    <property type="entry name" value="KH_sf_prok-type"/>
</dbReference>
<dbReference type="CDD" id="cd04163">
    <property type="entry name" value="Era"/>
    <property type="match status" value="1"/>
</dbReference>
<keyword evidence="6" id="KW-1003">Cell membrane</keyword>
<keyword evidence="5 6" id="KW-0342">GTP-binding</keyword>
<feature type="binding site" evidence="6">
    <location>
        <begin position="15"/>
        <end position="22"/>
    </location>
    <ligand>
        <name>GTP</name>
        <dbReference type="ChEBI" id="CHEBI:37565"/>
    </ligand>
</feature>
<dbReference type="Gene3D" id="3.40.50.300">
    <property type="entry name" value="P-loop containing nucleotide triphosphate hydrolases"/>
    <property type="match status" value="1"/>
</dbReference>
<gene>
    <name evidence="6 11" type="primary">era</name>
    <name evidence="11" type="ORF">KJB30_07655</name>
</gene>
<name>A0ABS5U7K9_9BACT</name>
<evidence type="ECO:0000256" key="8">
    <source>
        <dbReference type="RuleBase" id="RU003761"/>
    </source>
</evidence>
<evidence type="ECO:0000256" key="7">
    <source>
        <dbReference type="PROSITE-ProRule" id="PRU01050"/>
    </source>
</evidence>
<dbReference type="Proteomes" id="UP000784128">
    <property type="component" value="Unassembled WGS sequence"/>
</dbReference>
<keyword evidence="6" id="KW-0963">Cytoplasm</keyword>
<dbReference type="InterPro" id="IPR004044">
    <property type="entry name" value="KH_dom_type_2"/>
</dbReference>
<dbReference type="NCBIfam" id="TIGR00436">
    <property type="entry name" value="era"/>
    <property type="match status" value="1"/>
</dbReference>
<comment type="similarity">
    <text evidence="1 6 7 8">Belongs to the TRAFAC class TrmE-Era-EngA-EngB-Septin-like GTPase superfamily. Era GTPase family.</text>
</comment>
<dbReference type="PANTHER" id="PTHR42698">
    <property type="entry name" value="GTPASE ERA"/>
    <property type="match status" value="1"/>
</dbReference>
<accession>A0ABS5U7K9</accession>
<dbReference type="InterPro" id="IPR030388">
    <property type="entry name" value="G_ERA_dom"/>
</dbReference>
<dbReference type="HAMAP" id="MF_00367">
    <property type="entry name" value="GTPase_Era"/>
    <property type="match status" value="1"/>
</dbReference>
<dbReference type="RefSeq" id="WP_214297661.1">
    <property type="nucleotide sequence ID" value="NZ_JAHDYS010000006.1"/>
</dbReference>
<dbReference type="CDD" id="cd22534">
    <property type="entry name" value="KH-II_Era"/>
    <property type="match status" value="1"/>
</dbReference>
<dbReference type="InterPro" id="IPR005225">
    <property type="entry name" value="Small_GTP-bd"/>
</dbReference>